<dbReference type="GeneID" id="106805246"/>
<feature type="compositionally biased region" description="Basic and acidic residues" evidence="1">
    <location>
        <begin position="64"/>
        <end position="85"/>
    </location>
</feature>
<accession>A0ABM1DQP1</accession>
<evidence type="ECO:0000313" key="2">
    <source>
        <dbReference type="Proteomes" id="UP000695022"/>
    </source>
</evidence>
<reference evidence="3" key="1">
    <citation type="submission" date="2025-08" db="UniProtKB">
        <authorList>
            <consortium name="RefSeq"/>
        </authorList>
    </citation>
    <scope>IDENTIFICATION</scope>
</reference>
<gene>
    <name evidence="3" type="primary">LOC106805246</name>
</gene>
<organism evidence="2 3">
    <name type="scientific">Priapulus caudatus</name>
    <name type="common">Priapulid worm</name>
    <dbReference type="NCBI Taxonomy" id="37621"/>
    <lineage>
        <taxon>Eukaryota</taxon>
        <taxon>Metazoa</taxon>
        <taxon>Ecdysozoa</taxon>
        <taxon>Scalidophora</taxon>
        <taxon>Priapulida</taxon>
        <taxon>Priapulimorpha</taxon>
        <taxon>Priapulimorphida</taxon>
        <taxon>Priapulidae</taxon>
        <taxon>Priapulus</taxon>
    </lineage>
</organism>
<keyword evidence="2" id="KW-1185">Reference proteome</keyword>
<feature type="compositionally biased region" description="Acidic residues" evidence="1">
    <location>
        <begin position="35"/>
        <end position="45"/>
    </location>
</feature>
<name>A0ABM1DQP1_PRICU</name>
<evidence type="ECO:0000313" key="3">
    <source>
        <dbReference type="RefSeq" id="XP_014662262.1"/>
    </source>
</evidence>
<protein>
    <submittedName>
        <fullName evidence="3">Uncharacterized protein LOC106805246</fullName>
    </submittedName>
</protein>
<sequence length="121" mass="13313">MYVARQRARASSAELERMWRAKLEAGSLRSSVDIADPDDDEDDDDVAARSKVAAPPPPPPPQQRDIDLMWQEKMEHADSGNRIEVLDSTLDGDGPSGGGPGRAKNTKHRFKPFKSPECKVS</sequence>
<feature type="region of interest" description="Disordered" evidence="1">
    <location>
        <begin position="26"/>
        <end position="121"/>
    </location>
</feature>
<dbReference type="Proteomes" id="UP000695022">
    <property type="component" value="Unplaced"/>
</dbReference>
<proteinExistence type="predicted"/>
<evidence type="ECO:0000256" key="1">
    <source>
        <dbReference type="SAM" id="MobiDB-lite"/>
    </source>
</evidence>
<dbReference type="RefSeq" id="XP_014662262.1">
    <property type="nucleotide sequence ID" value="XM_014806776.1"/>
</dbReference>